<evidence type="ECO:0000256" key="3">
    <source>
        <dbReference type="ARBA" id="ARBA00022670"/>
    </source>
</evidence>
<dbReference type="InterPro" id="IPR050414">
    <property type="entry name" value="Fungal_M35_metalloproteases"/>
</dbReference>
<evidence type="ECO:0000256" key="2">
    <source>
        <dbReference type="ARBA" id="ARBA00010279"/>
    </source>
</evidence>
<feature type="chain" id="PRO_5001640978" description="Lysine-specific metallo-endopeptidase domain-containing protein" evidence="8">
    <location>
        <begin position="19"/>
        <end position="355"/>
    </location>
</feature>
<dbReference type="InParanoid" id="A0A067LZ34"/>
<dbReference type="Gene3D" id="2.60.40.2970">
    <property type="match status" value="1"/>
</dbReference>
<dbReference type="GO" id="GO:0046872">
    <property type="term" value="F:metal ion binding"/>
    <property type="evidence" value="ECO:0007669"/>
    <property type="project" value="UniProtKB-KW"/>
</dbReference>
<comment type="cofactor">
    <cofactor evidence="1">
        <name>Zn(2+)</name>
        <dbReference type="ChEBI" id="CHEBI:29105"/>
    </cofactor>
</comment>
<dbReference type="SUPFAM" id="SSF55486">
    <property type="entry name" value="Metalloproteases ('zincins'), catalytic domain"/>
    <property type="match status" value="1"/>
</dbReference>
<dbReference type="InterPro" id="IPR024079">
    <property type="entry name" value="MetalloPept_cat_dom_sf"/>
</dbReference>
<comment type="similarity">
    <text evidence="2">Belongs to the peptidase M35 family.</text>
</comment>
<feature type="domain" description="Lysine-specific metallo-endopeptidase" evidence="9">
    <location>
        <begin position="213"/>
        <end position="349"/>
    </location>
</feature>
<evidence type="ECO:0000313" key="11">
    <source>
        <dbReference type="Proteomes" id="UP000027195"/>
    </source>
</evidence>
<gene>
    <name evidence="10" type="ORF">BOTBODRAFT_138789</name>
</gene>
<dbReference type="GO" id="GO:0004222">
    <property type="term" value="F:metalloendopeptidase activity"/>
    <property type="evidence" value="ECO:0007669"/>
    <property type="project" value="InterPro"/>
</dbReference>
<evidence type="ECO:0000256" key="1">
    <source>
        <dbReference type="ARBA" id="ARBA00001947"/>
    </source>
</evidence>
<dbReference type="InterPro" id="IPR029463">
    <property type="entry name" value="Lys_MEP"/>
</dbReference>
<name>A0A067LZ34_BOTB1</name>
<organism evidence="10 11">
    <name type="scientific">Botryobasidium botryosum (strain FD-172 SS1)</name>
    <dbReference type="NCBI Taxonomy" id="930990"/>
    <lineage>
        <taxon>Eukaryota</taxon>
        <taxon>Fungi</taxon>
        <taxon>Dikarya</taxon>
        <taxon>Basidiomycota</taxon>
        <taxon>Agaricomycotina</taxon>
        <taxon>Agaricomycetes</taxon>
        <taxon>Cantharellales</taxon>
        <taxon>Botryobasidiaceae</taxon>
        <taxon>Botryobasidium</taxon>
    </lineage>
</organism>
<dbReference type="AlphaFoldDB" id="A0A067LZ34"/>
<protein>
    <recommendedName>
        <fullName evidence="9">Lysine-specific metallo-endopeptidase domain-containing protein</fullName>
    </recommendedName>
</protein>
<dbReference type="PANTHER" id="PTHR37016">
    <property type="match status" value="1"/>
</dbReference>
<accession>A0A067LZ34</accession>
<keyword evidence="6" id="KW-0862">Zinc</keyword>
<evidence type="ECO:0000256" key="6">
    <source>
        <dbReference type="ARBA" id="ARBA00022833"/>
    </source>
</evidence>
<feature type="signal peptide" evidence="8">
    <location>
        <begin position="1"/>
        <end position="18"/>
    </location>
</feature>
<evidence type="ECO:0000256" key="8">
    <source>
        <dbReference type="SAM" id="SignalP"/>
    </source>
</evidence>
<dbReference type="HOGENOM" id="CLU_041257_0_0_1"/>
<keyword evidence="3" id="KW-0645">Protease</keyword>
<dbReference type="Proteomes" id="UP000027195">
    <property type="component" value="Unassembled WGS sequence"/>
</dbReference>
<dbReference type="Pfam" id="PF14521">
    <property type="entry name" value="Aspzincin_M35"/>
    <property type="match status" value="1"/>
</dbReference>
<keyword evidence="7" id="KW-0482">Metalloprotease</keyword>
<dbReference type="SMART" id="SM01351">
    <property type="entry name" value="Aspzincin_M35"/>
    <property type="match status" value="1"/>
</dbReference>
<dbReference type="OrthoDB" id="412874at2759"/>
<evidence type="ECO:0000259" key="9">
    <source>
        <dbReference type="SMART" id="SM01351"/>
    </source>
</evidence>
<evidence type="ECO:0000313" key="10">
    <source>
        <dbReference type="EMBL" id="KDQ08524.1"/>
    </source>
</evidence>
<evidence type="ECO:0000256" key="5">
    <source>
        <dbReference type="ARBA" id="ARBA00022801"/>
    </source>
</evidence>
<keyword evidence="8" id="KW-0732">Signal</keyword>
<keyword evidence="4" id="KW-0479">Metal-binding</keyword>
<sequence>MLACALALSLQLASLIAAAPSLSITVSSPEVIVNGVNNLHVTTTIYNTCDETLKLLNDPRSILTPDWETDIFRIVKTGSGVGPDFRGVAAKWSPTLAVESNFVTVIPPGQSIELVHDLSRRYDFTKAGAGVFDFHPRDTFTHIDPAGNHVSLKAELSVHASVTLSGSLSPVRVSARSAKFTKRAQFNGCTRAHKVTIDNAIAAATESAGRAYEYLAVYNYTDTPSLPRYETWFGEFAAPRHETIVYTVEAMLREGFAGFKYDCHCPKADTFAYVYPNQFGEIYLCAAFWKAPARGTDSRAGTLIHESSHFWRIGSTQDYAYGHPECESLAKRDPEEAVKNADSYEYFAENTPHLD</sequence>
<dbReference type="STRING" id="930990.A0A067LZ34"/>
<dbReference type="PANTHER" id="PTHR37016:SF3">
    <property type="entry name" value="NEUTRAL PROTEASE 2-RELATED"/>
    <property type="match status" value="1"/>
</dbReference>
<evidence type="ECO:0000256" key="7">
    <source>
        <dbReference type="ARBA" id="ARBA00023049"/>
    </source>
</evidence>
<dbReference type="Gene3D" id="3.40.390.10">
    <property type="entry name" value="Collagenase (Catalytic Domain)"/>
    <property type="match status" value="1"/>
</dbReference>
<proteinExistence type="inferred from homology"/>
<keyword evidence="11" id="KW-1185">Reference proteome</keyword>
<dbReference type="EMBL" id="KL198089">
    <property type="protein sequence ID" value="KDQ08524.1"/>
    <property type="molecule type" value="Genomic_DNA"/>
</dbReference>
<reference evidence="11" key="1">
    <citation type="journal article" date="2014" name="Proc. Natl. Acad. Sci. U.S.A.">
        <title>Extensive sampling of basidiomycete genomes demonstrates inadequacy of the white-rot/brown-rot paradigm for wood decay fungi.</title>
        <authorList>
            <person name="Riley R."/>
            <person name="Salamov A.A."/>
            <person name="Brown D.W."/>
            <person name="Nagy L.G."/>
            <person name="Floudas D."/>
            <person name="Held B.W."/>
            <person name="Levasseur A."/>
            <person name="Lombard V."/>
            <person name="Morin E."/>
            <person name="Otillar R."/>
            <person name="Lindquist E.A."/>
            <person name="Sun H."/>
            <person name="LaButti K.M."/>
            <person name="Schmutz J."/>
            <person name="Jabbour D."/>
            <person name="Luo H."/>
            <person name="Baker S.E."/>
            <person name="Pisabarro A.G."/>
            <person name="Walton J.D."/>
            <person name="Blanchette R.A."/>
            <person name="Henrissat B."/>
            <person name="Martin F."/>
            <person name="Cullen D."/>
            <person name="Hibbett D.S."/>
            <person name="Grigoriev I.V."/>
        </authorList>
    </citation>
    <scope>NUCLEOTIDE SEQUENCE [LARGE SCALE GENOMIC DNA]</scope>
    <source>
        <strain evidence="11">FD-172 SS1</strain>
    </source>
</reference>
<dbReference type="GO" id="GO:0006508">
    <property type="term" value="P:proteolysis"/>
    <property type="evidence" value="ECO:0007669"/>
    <property type="project" value="UniProtKB-KW"/>
</dbReference>
<keyword evidence="5" id="KW-0378">Hydrolase</keyword>
<evidence type="ECO:0000256" key="4">
    <source>
        <dbReference type="ARBA" id="ARBA00022723"/>
    </source>
</evidence>